<protein>
    <submittedName>
        <fullName evidence="1">Uncharacterized protein</fullName>
    </submittedName>
</protein>
<gene>
    <name evidence="1" type="ORF">POPTR_005G247051v4</name>
</gene>
<organism evidence="1 2">
    <name type="scientific">Populus trichocarpa</name>
    <name type="common">Western balsam poplar</name>
    <name type="synonym">Populus balsamifera subsp. trichocarpa</name>
    <dbReference type="NCBI Taxonomy" id="3694"/>
    <lineage>
        <taxon>Eukaryota</taxon>
        <taxon>Viridiplantae</taxon>
        <taxon>Streptophyta</taxon>
        <taxon>Embryophyta</taxon>
        <taxon>Tracheophyta</taxon>
        <taxon>Spermatophyta</taxon>
        <taxon>Magnoliopsida</taxon>
        <taxon>eudicotyledons</taxon>
        <taxon>Gunneridae</taxon>
        <taxon>Pentapetalae</taxon>
        <taxon>rosids</taxon>
        <taxon>fabids</taxon>
        <taxon>Malpighiales</taxon>
        <taxon>Salicaceae</taxon>
        <taxon>Saliceae</taxon>
        <taxon>Populus</taxon>
    </lineage>
</organism>
<dbReference type="Proteomes" id="UP000006729">
    <property type="component" value="Chromosome 5"/>
</dbReference>
<proteinExistence type="predicted"/>
<accession>A0ACC0T1V6</accession>
<evidence type="ECO:0000313" key="2">
    <source>
        <dbReference type="Proteomes" id="UP000006729"/>
    </source>
</evidence>
<evidence type="ECO:0000313" key="1">
    <source>
        <dbReference type="EMBL" id="KAI9395501.1"/>
    </source>
</evidence>
<name>A0ACC0T1V6_POPTR</name>
<dbReference type="EMBL" id="CM009294">
    <property type="protein sequence ID" value="KAI9395501.1"/>
    <property type="molecule type" value="Genomic_DNA"/>
</dbReference>
<sequence>MTDGPYKAMLFYMPHWKGETTLFKIQRKAAFNLKLILLSGYLLFCHYVGVINSSLNHTPTSLLVYFLAIRQKTKPLVFLQFLREKEACVASETRVRT</sequence>
<reference evidence="1 2" key="1">
    <citation type="journal article" date="2006" name="Science">
        <title>The genome of black cottonwood, Populus trichocarpa (Torr. &amp; Gray).</title>
        <authorList>
            <person name="Tuskan G.A."/>
            <person name="Difazio S."/>
            <person name="Jansson S."/>
            <person name="Bohlmann J."/>
            <person name="Grigoriev I."/>
            <person name="Hellsten U."/>
            <person name="Putnam N."/>
            <person name="Ralph S."/>
            <person name="Rombauts S."/>
            <person name="Salamov A."/>
            <person name="Schein J."/>
            <person name="Sterck L."/>
            <person name="Aerts A."/>
            <person name="Bhalerao R.R."/>
            <person name="Bhalerao R.P."/>
            <person name="Blaudez D."/>
            <person name="Boerjan W."/>
            <person name="Brun A."/>
            <person name="Brunner A."/>
            <person name="Busov V."/>
            <person name="Campbell M."/>
            <person name="Carlson J."/>
            <person name="Chalot M."/>
            <person name="Chapman J."/>
            <person name="Chen G.L."/>
            <person name="Cooper D."/>
            <person name="Coutinho P.M."/>
            <person name="Couturier J."/>
            <person name="Covert S."/>
            <person name="Cronk Q."/>
            <person name="Cunningham R."/>
            <person name="Davis J."/>
            <person name="Degroeve S."/>
            <person name="Dejardin A."/>
            <person name="Depamphilis C."/>
            <person name="Detter J."/>
            <person name="Dirks B."/>
            <person name="Dubchak I."/>
            <person name="Duplessis S."/>
            <person name="Ehlting J."/>
            <person name="Ellis B."/>
            <person name="Gendler K."/>
            <person name="Goodstein D."/>
            <person name="Gribskov M."/>
            <person name="Grimwood J."/>
            <person name="Groover A."/>
            <person name="Gunter L."/>
            <person name="Hamberger B."/>
            <person name="Heinze B."/>
            <person name="Helariutta Y."/>
            <person name="Henrissat B."/>
            <person name="Holligan D."/>
            <person name="Holt R."/>
            <person name="Huang W."/>
            <person name="Islam-Faridi N."/>
            <person name="Jones S."/>
            <person name="Jones-Rhoades M."/>
            <person name="Jorgensen R."/>
            <person name="Joshi C."/>
            <person name="Kangasjarvi J."/>
            <person name="Karlsson J."/>
            <person name="Kelleher C."/>
            <person name="Kirkpatrick R."/>
            <person name="Kirst M."/>
            <person name="Kohler A."/>
            <person name="Kalluri U."/>
            <person name="Larimer F."/>
            <person name="Leebens-Mack J."/>
            <person name="Leple J.C."/>
            <person name="Locascio P."/>
            <person name="Lou Y."/>
            <person name="Lucas S."/>
            <person name="Martin F."/>
            <person name="Montanini B."/>
            <person name="Napoli C."/>
            <person name="Nelson D.R."/>
            <person name="Nelson C."/>
            <person name="Nieminen K."/>
            <person name="Nilsson O."/>
            <person name="Pereda V."/>
            <person name="Peter G."/>
            <person name="Philippe R."/>
            <person name="Pilate G."/>
            <person name="Poliakov A."/>
            <person name="Razumovskaya J."/>
            <person name="Richardson P."/>
            <person name="Rinaldi C."/>
            <person name="Ritland K."/>
            <person name="Rouze P."/>
            <person name="Ryaboy D."/>
            <person name="Schmutz J."/>
            <person name="Schrader J."/>
            <person name="Segerman B."/>
            <person name="Shin H."/>
            <person name="Siddiqui A."/>
            <person name="Sterky F."/>
            <person name="Terry A."/>
            <person name="Tsai C.J."/>
            <person name="Uberbacher E."/>
            <person name="Unneberg P."/>
            <person name="Vahala J."/>
            <person name="Wall K."/>
            <person name="Wessler S."/>
            <person name="Yang G."/>
            <person name="Yin T."/>
            <person name="Douglas C."/>
            <person name="Marra M."/>
            <person name="Sandberg G."/>
            <person name="Van de Peer Y."/>
            <person name="Rokhsar D."/>
        </authorList>
    </citation>
    <scope>NUCLEOTIDE SEQUENCE [LARGE SCALE GENOMIC DNA]</scope>
    <source>
        <strain evidence="2">cv. Nisqually</strain>
    </source>
</reference>
<comment type="caution">
    <text evidence="1">The sequence shown here is derived from an EMBL/GenBank/DDBJ whole genome shotgun (WGS) entry which is preliminary data.</text>
</comment>
<keyword evidence="2" id="KW-1185">Reference proteome</keyword>